<accession>A4H3H3</accession>
<organism evidence="1 2">
    <name type="scientific">Leishmania braziliensis</name>
    <dbReference type="NCBI Taxonomy" id="5660"/>
    <lineage>
        <taxon>Eukaryota</taxon>
        <taxon>Discoba</taxon>
        <taxon>Euglenozoa</taxon>
        <taxon>Kinetoplastea</taxon>
        <taxon>Metakinetoplastina</taxon>
        <taxon>Trypanosomatida</taxon>
        <taxon>Trypanosomatidae</taxon>
        <taxon>Leishmaniinae</taxon>
        <taxon>Leishmania</taxon>
        <taxon>Leishmania braziliensis species complex</taxon>
    </lineage>
</organism>
<dbReference type="AlphaFoldDB" id="A4H3H3"/>
<name>A4H3H3_LEIBR</name>
<sequence length="181" mass="20483">MRPATKKHSSRHILESLRHKRTISLSTDSPASEMSDHHECFTEAELDTTLNVYLLHKATRPMAEFVKIQYMEGKTNTSEFLEVTAVMTESLLETTSEKGAPTTDIKKVMDMEDKWKETWEEIKAAKDPLEGYKIQDEIGNCSASDVPNGRRNRYDSAGVGRDKVATGQLSRANCRMVFHVC</sequence>
<protein>
    <submittedName>
        <fullName evidence="1">Uncharacterized protein</fullName>
    </submittedName>
</protein>
<dbReference type="KEGG" id="lbz:LBRM_03_0020"/>
<gene>
    <name evidence="1" type="ORF">LBRM_03_0020</name>
</gene>
<dbReference type="GeneID" id="5412563"/>
<proteinExistence type="predicted"/>
<evidence type="ECO:0000313" key="2">
    <source>
        <dbReference type="Proteomes" id="UP000007258"/>
    </source>
</evidence>
<evidence type="ECO:0000313" key="1">
    <source>
        <dbReference type="EMBL" id="CAM36738.1"/>
    </source>
</evidence>
<dbReference type="InParanoid" id="A4H3H3"/>
<dbReference type="RefSeq" id="XP_001561592.1">
    <property type="nucleotide sequence ID" value="XM_001561542.1"/>
</dbReference>
<dbReference type="Proteomes" id="UP000007258">
    <property type="component" value="Chromosome 3"/>
</dbReference>
<dbReference type="EMBL" id="FR798977">
    <property type="protein sequence ID" value="CAM36738.1"/>
    <property type="molecule type" value="Genomic_DNA"/>
</dbReference>
<dbReference type="VEuPathDB" id="TriTrypDB:LbrM.03.0020"/>
<keyword evidence="2" id="KW-1185">Reference proteome</keyword>
<reference evidence="1 2" key="2">
    <citation type="journal article" date="2011" name="Genome Res.">
        <title>Chromosome and gene copy number variation allow major structural change between species and strains of Leishmania.</title>
        <authorList>
            <person name="Rogers M.B."/>
            <person name="Hilley J.D."/>
            <person name="Dickens N.J."/>
            <person name="Wilkes J."/>
            <person name="Bates P.A."/>
            <person name="Depledge D.P."/>
            <person name="Harris D."/>
            <person name="Her Y."/>
            <person name="Herzyk P."/>
            <person name="Imamura H."/>
            <person name="Otto T.D."/>
            <person name="Sanders M."/>
            <person name="Seeger K."/>
            <person name="Dujardin J.C."/>
            <person name="Berriman M."/>
            <person name="Smith D.F."/>
            <person name="Hertz-Fowler C."/>
            <person name="Mottram J.C."/>
        </authorList>
    </citation>
    <scope>NUCLEOTIDE SEQUENCE [LARGE SCALE GENOMIC DNA]</scope>
    <source>
        <strain evidence="1 2">MHOM/BR/75/M2904</strain>
    </source>
</reference>
<reference evidence="1 2" key="1">
    <citation type="journal article" date="2007" name="Nat. Genet.">
        <title>Comparative genomic analysis of three Leishmania species that cause diverse human disease.</title>
        <authorList>
            <person name="Peacock C.S."/>
            <person name="Seeger K."/>
            <person name="Harris D."/>
            <person name="Murphy L."/>
            <person name="Ruiz J.C."/>
            <person name="Quail M.A."/>
            <person name="Peters N."/>
            <person name="Adlem E."/>
            <person name="Tivey A."/>
            <person name="Aslett M."/>
            <person name="Kerhornou A."/>
            <person name="Ivens A."/>
            <person name="Fraser A."/>
            <person name="Rajandream M.A."/>
            <person name="Carver T."/>
            <person name="Norbertczak H."/>
            <person name="Chillingworth T."/>
            <person name="Hance Z."/>
            <person name="Jagels K."/>
            <person name="Moule S."/>
            <person name="Ormond D."/>
            <person name="Rutter S."/>
            <person name="Squares R."/>
            <person name="Whitehead S."/>
            <person name="Rabbinowitsch E."/>
            <person name="Arrowsmith C."/>
            <person name="White B."/>
            <person name="Thurston S."/>
            <person name="Bringaud F."/>
            <person name="Baldauf S.L."/>
            <person name="Faulconbridge A."/>
            <person name="Jeffares D."/>
            <person name="Depledge D.P."/>
            <person name="Oyola S.O."/>
            <person name="Hilley J.D."/>
            <person name="Brito L.O."/>
            <person name="Tosi L.R."/>
            <person name="Barrell B."/>
            <person name="Cruz A.K."/>
            <person name="Mottram J.C."/>
            <person name="Smith D.F."/>
            <person name="Berriman M."/>
        </authorList>
    </citation>
    <scope>NUCLEOTIDE SEQUENCE [LARGE SCALE GENOMIC DNA]</scope>
    <source>
        <strain evidence="1 2">MHOM/BR/75/M2904</strain>
    </source>
</reference>